<dbReference type="GO" id="GO:0016042">
    <property type="term" value="P:lipid catabolic process"/>
    <property type="evidence" value="ECO:0007669"/>
    <property type="project" value="InterPro"/>
</dbReference>
<comment type="caution">
    <text evidence="2">The sequence shown here is derived from an EMBL/GenBank/DDBJ whole genome shotgun (WGS) entry which is preliminary data.</text>
</comment>
<gene>
    <name evidence="2" type="ORF">FANTH_14850</name>
</gene>
<dbReference type="InterPro" id="IPR005152">
    <property type="entry name" value="Lipase_secreted"/>
</dbReference>
<evidence type="ECO:0000313" key="2">
    <source>
        <dbReference type="EMBL" id="KAF5227154.1"/>
    </source>
</evidence>
<feature type="signal peptide" evidence="1">
    <location>
        <begin position="1"/>
        <end position="19"/>
    </location>
</feature>
<dbReference type="InterPro" id="IPR029058">
    <property type="entry name" value="AB_hydrolase_fold"/>
</dbReference>
<organism evidence="2 3">
    <name type="scientific">Fusarium anthophilum</name>
    <dbReference type="NCBI Taxonomy" id="48485"/>
    <lineage>
        <taxon>Eukaryota</taxon>
        <taxon>Fungi</taxon>
        <taxon>Dikarya</taxon>
        <taxon>Ascomycota</taxon>
        <taxon>Pezizomycotina</taxon>
        <taxon>Sordariomycetes</taxon>
        <taxon>Hypocreomycetidae</taxon>
        <taxon>Hypocreales</taxon>
        <taxon>Nectriaceae</taxon>
        <taxon>Fusarium</taxon>
        <taxon>Fusarium fujikuroi species complex</taxon>
    </lineage>
</organism>
<keyword evidence="1" id="KW-0732">Signal</keyword>
<keyword evidence="3" id="KW-1185">Reference proteome</keyword>
<reference evidence="2 3" key="1">
    <citation type="journal article" date="2020" name="BMC Genomics">
        <title>Correction to: Identification and distribution of gene clusters required for synthesis of sphingolipid metabolism inhibitors in diverse species of the filamentous fungus Fusarium.</title>
        <authorList>
            <person name="Kim H.S."/>
            <person name="Lohmar J.M."/>
            <person name="Busman M."/>
            <person name="Brown D.W."/>
            <person name="Naumann T.A."/>
            <person name="Divon H.H."/>
            <person name="Lysoe E."/>
            <person name="Uhlig S."/>
            <person name="Proctor R.H."/>
        </authorList>
    </citation>
    <scope>NUCLEOTIDE SEQUENCE [LARGE SCALE GENOMIC DNA]</scope>
    <source>
        <strain evidence="2 3">NRRL 25214</strain>
    </source>
</reference>
<dbReference type="PANTHER" id="PTHR34853:SF1">
    <property type="entry name" value="LIPASE 5"/>
    <property type="match status" value="1"/>
</dbReference>
<evidence type="ECO:0000313" key="3">
    <source>
        <dbReference type="Proteomes" id="UP000573603"/>
    </source>
</evidence>
<protein>
    <recommendedName>
        <fullName evidence="4">Secreted lipase</fullName>
    </recommendedName>
</protein>
<evidence type="ECO:0000256" key="1">
    <source>
        <dbReference type="SAM" id="SignalP"/>
    </source>
</evidence>
<sequence>MPFLKTFLVFGFLTAYAKCQSSGQAGSFNVTQEIGDKFGCGSKCQTLINIANTADLAIIGTDFDYTFYNTAANFTLSRPGDLLKLKPMNASSLVNDYGTSVYRFQYTTRDQDESSLPSTGFIAFPFSVPKSGKFRPVVYAHSSIGVSRSCAPSNGPGLFECAVRGPLVALGYAIIATDFAGLGNNHTTHKFSNYVAHSEDFYYSMVAARAAFPGLFTQE</sequence>
<dbReference type="GO" id="GO:0004806">
    <property type="term" value="F:triacylglycerol lipase activity"/>
    <property type="evidence" value="ECO:0007669"/>
    <property type="project" value="InterPro"/>
</dbReference>
<dbReference type="AlphaFoldDB" id="A0A8H4YFB7"/>
<accession>A0A8H4YFB7</accession>
<evidence type="ECO:0008006" key="4">
    <source>
        <dbReference type="Google" id="ProtNLM"/>
    </source>
</evidence>
<name>A0A8H4YFB7_9HYPO</name>
<dbReference type="Gene3D" id="3.40.50.1820">
    <property type="entry name" value="alpha/beta hydrolase"/>
    <property type="match status" value="1"/>
</dbReference>
<feature type="chain" id="PRO_5034257093" description="Secreted lipase" evidence="1">
    <location>
        <begin position="20"/>
        <end position="219"/>
    </location>
</feature>
<dbReference type="Proteomes" id="UP000573603">
    <property type="component" value="Unassembled WGS sequence"/>
</dbReference>
<dbReference type="PANTHER" id="PTHR34853">
    <property type="match status" value="1"/>
</dbReference>
<proteinExistence type="predicted"/>
<dbReference type="EMBL" id="JABEVY010000893">
    <property type="protein sequence ID" value="KAF5227154.1"/>
    <property type="molecule type" value="Genomic_DNA"/>
</dbReference>